<dbReference type="GeneID" id="25293545"/>
<protein>
    <submittedName>
        <fullName evidence="4">Acyl-CoA thioesterase II</fullName>
    </submittedName>
</protein>
<feature type="domain" description="Acyl-CoA thioesterase-like C-terminal" evidence="3">
    <location>
        <begin position="173"/>
        <end position="336"/>
    </location>
</feature>
<dbReference type="VEuPathDB" id="FungiDB:Z518_05474"/>
<accession>A0A0D2IFL3</accession>
<dbReference type="GO" id="GO:0009062">
    <property type="term" value="P:fatty acid catabolic process"/>
    <property type="evidence" value="ECO:0007669"/>
    <property type="project" value="TreeGrafter"/>
</dbReference>
<dbReference type="GO" id="GO:0047617">
    <property type="term" value="F:fatty acyl-CoA hydrolase activity"/>
    <property type="evidence" value="ECO:0007669"/>
    <property type="project" value="InterPro"/>
</dbReference>
<dbReference type="GO" id="GO:0006637">
    <property type="term" value="P:acyl-CoA metabolic process"/>
    <property type="evidence" value="ECO:0007669"/>
    <property type="project" value="InterPro"/>
</dbReference>
<dbReference type="PANTHER" id="PTHR11066">
    <property type="entry name" value="ACYL-COA THIOESTERASE"/>
    <property type="match status" value="1"/>
</dbReference>
<evidence type="ECO:0000313" key="4">
    <source>
        <dbReference type="EMBL" id="KIX04604.1"/>
    </source>
</evidence>
<sequence length="355" mass="39613">MDDDQTVVFRPPDTSKSIIENILEVTPLASTSAKSTLFTNARPLWYPPDARGIYGGICLAQSLNAAQATVPQNFVVHSMHGQFVLAGNADNRLLYHIDNVNNGKSFATRAVKVTQGVRTIFIAIINFVREMDPGRKHMEHSEPIPHRIPGPPLESGSRNDTFKKAPYVTKKVGLTNSHSRHPHQKRIHQWSKASDKISSSGGIHAHLPALAYICDNYFVGTIPHVQNIWDFVRPPQTEFDVGGKDMSEQSTIHKRIPHSGEKSELRLPREEELRVGMMVTLSHTMFFHNPRATRVDEWMLSELASHWAGNGRGVATQKIWSKDGVLIASCVQEGVVRLANQDTGQHLTQCSKSRL</sequence>
<feature type="region of interest" description="Disordered" evidence="1">
    <location>
        <begin position="136"/>
        <end position="160"/>
    </location>
</feature>
<dbReference type="OrthoDB" id="68328at2759"/>
<name>A0A0D2IFL3_9EURO</name>
<keyword evidence="5" id="KW-1185">Reference proteome</keyword>
<dbReference type="EMBL" id="KN847478">
    <property type="protein sequence ID" value="KIX04604.1"/>
    <property type="molecule type" value="Genomic_DNA"/>
</dbReference>
<dbReference type="InterPro" id="IPR049450">
    <property type="entry name" value="ACOT8-like_C"/>
</dbReference>
<dbReference type="AlphaFoldDB" id="A0A0D2IFL3"/>
<dbReference type="STRING" id="1442369.A0A0D2IFL3"/>
<gene>
    <name evidence="4" type="ORF">Z518_05474</name>
</gene>
<dbReference type="Pfam" id="PF13622">
    <property type="entry name" value="4HBT_3"/>
    <property type="match status" value="1"/>
</dbReference>
<dbReference type="Gene3D" id="3.10.129.10">
    <property type="entry name" value="Hotdog Thioesterase"/>
    <property type="match status" value="2"/>
</dbReference>
<reference evidence="4 5" key="1">
    <citation type="submission" date="2015-01" db="EMBL/GenBank/DDBJ databases">
        <title>The Genome Sequence of Rhinocladiella mackenzie CBS 650.93.</title>
        <authorList>
            <consortium name="The Broad Institute Genomics Platform"/>
            <person name="Cuomo C."/>
            <person name="de Hoog S."/>
            <person name="Gorbushina A."/>
            <person name="Stielow B."/>
            <person name="Teixiera M."/>
            <person name="Abouelleil A."/>
            <person name="Chapman S.B."/>
            <person name="Priest M."/>
            <person name="Young S.K."/>
            <person name="Wortman J."/>
            <person name="Nusbaum C."/>
            <person name="Birren B."/>
        </authorList>
    </citation>
    <scope>NUCLEOTIDE SEQUENCE [LARGE SCALE GENOMIC DNA]</scope>
    <source>
        <strain evidence="4 5">CBS 650.93</strain>
    </source>
</reference>
<dbReference type="CDD" id="cd03444">
    <property type="entry name" value="Thioesterase_II_repeat1"/>
    <property type="match status" value="1"/>
</dbReference>
<dbReference type="HOGENOM" id="CLU_032690_3_0_1"/>
<proteinExistence type="predicted"/>
<organism evidence="4 5">
    <name type="scientific">Rhinocladiella mackenziei CBS 650.93</name>
    <dbReference type="NCBI Taxonomy" id="1442369"/>
    <lineage>
        <taxon>Eukaryota</taxon>
        <taxon>Fungi</taxon>
        <taxon>Dikarya</taxon>
        <taxon>Ascomycota</taxon>
        <taxon>Pezizomycotina</taxon>
        <taxon>Eurotiomycetes</taxon>
        <taxon>Chaetothyriomycetidae</taxon>
        <taxon>Chaetothyriales</taxon>
        <taxon>Herpotrichiellaceae</taxon>
        <taxon>Rhinocladiella</taxon>
    </lineage>
</organism>
<dbReference type="Pfam" id="PF20789">
    <property type="entry name" value="4HBT_3C"/>
    <property type="match status" value="1"/>
</dbReference>
<dbReference type="CDD" id="cd03445">
    <property type="entry name" value="Thioesterase_II_repeat2"/>
    <property type="match status" value="1"/>
</dbReference>
<evidence type="ECO:0000259" key="2">
    <source>
        <dbReference type="Pfam" id="PF13622"/>
    </source>
</evidence>
<evidence type="ECO:0000259" key="3">
    <source>
        <dbReference type="Pfam" id="PF20789"/>
    </source>
</evidence>
<dbReference type="GO" id="GO:0005782">
    <property type="term" value="C:peroxisomal matrix"/>
    <property type="evidence" value="ECO:0007669"/>
    <property type="project" value="UniProtKB-SubCell"/>
</dbReference>
<dbReference type="SUPFAM" id="SSF54637">
    <property type="entry name" value="Thioesterase/thiol ester dehydrase-isomerase"/>
    <property type="match status" value="2"/>
</dbReference>
<dbReference type="Proteomes" id="UP000053617">
    <property type="component" value="Unassembled WGS sequence"/>
</dbReference>
<dbReference type="InterPro" id="IPR049449">
    <property type="entry name" value="TesB_ACOT8-like_N"/>
</dbReference>
<feature type="domain" description="Acyl-CoA thioesterase-like N-terminal HotDog" evidence="2">
    <location>
        <begin position="43"/>
        <end position="127"/>
    </location>
</feature>
<evidence type="ECO:0000256" key="1">
    <source>
        <dbReference type="SAM" id="MobiDB-lite"/>
    </source>
</evidence>
<evidence type="ECO:0000313" key="5">
    <source>
        <dbReference type="Proteomes" id="UP000053617"/>
    </source>
</evidence>
<dbReference type="InterPro" id="IPR029069">
    <property type="entry name" value="HotDog_dom_sf"/>
</dbReference>
<dbReference type="PANTHER" id="PTHR11066:SF34">
    <property type="entry name" value="ACYL-COENZYME A THIOESTERASE 8"/>
    <property type="match status" value="1"/>
</dbReference>
<dbReference type="RefSeq" id="XP_013271740.1">
    <property type="nucleotide sequence ID" value="XM_013416286.1"/>
</dbReference>
<feature type="compositionally biased region" description="Basic and acidic residues" evidence="1">
    <location>
        <begin position="136"/>
        <end position="145"/>
    </location>
</feature>
<dbReference type="InterPro" id="IPR003703">
    <property type="entry name" value="Acyl_CoA_thio"/>
</dbReference>